<reference evidence="6" key="3">
    <citation type="submission" date="2025-09" db="UniProtKB">
        <authorList>
            <consortium name="Ensembl"/>
        </authorList>
    </citation>
    <scope>IDENTIFICATION</scope>
    <source>
        <strain evidence="6">Glennie</strain>
    </source>
</reference>
<keyword evidence="3" id="KW-0378">Hydrolase</keyword>
<feature type="domain" description="IRG-type G" evidence="5">
    <location>
        <begin position="75"/>
        <end position="257"/>
    </location>
</feature>
<accession>F7GBL8</accession>
<evidence type="ECO:0000256" key="4">
    <source>
        <dbReference type="ARBA" id="ARBA00023134"/>
    </source>
</evidence>
<dbReference type="HOGENOM" id="CLU_1106830_0_0_1"/>
<gene>
    <name evidence="6" type="primary">LOC100085049</name>
</gene>
<dbReference type="GeneID" id="100085049"/>
<dbReference type="Bgee" id="ENSOANG00000001821">
    <property type="expression patterns" value="Expressed in testis and 2 other cell types or tissues"/>
</dbReference>
<dbReference type="STRING" id="9258.ENSOANP00000002888"/>
<dbReference type="InterPro" id="IPR030385">
    <property type="entry name" value="G_IRG_dom"/>
</dbReference>
<dbReference type="OrthoDB" id="422720at2759"/>
<dbReference type="FunFam" id="3.40.50.300:FF:000541">
    <property type="entry name" value="Immunity related GTPase M"/>
    <property type="match status" value="1"/>
</dbReference>
<dbReference type="GeneTree" id="ENSGT00950000183007"/>
<sequence>MAHSSSSPMATFSDISQFVQNSLHRFVPYYEEMLKNNQGILTQKDVTDIQKALEKWKLGEAASKIEEKLEAAEKASLNIAVMGEAGSGKFTFINAVRGLGDDEEGSAPTGVVETTMVPTPYQHPKFPNVTLWDLPGTETPNFQPEEYLKKVAFERYDFLIIIASEPFKSSSVDLAREIQRMEKKFYFVRTMTVEDPASAKEGKPGSSNEESLPQLIRDDCLESLKKGSVSHPRVFLISSFDMGLYDFGDLEDTLVRELPAHQRHTLRLALPSVTEEAIEKKKLTLQEKIGLEATKECLRAPFSGIFSPNNREELEKCLPHYRSLLGVDDASLAKLAEREGREVRDLKAALKSYDMETVLKNSDALPSLVNSVKEKIKTSLSCVSFFGNLLSTIAISRTQIYTLQWHALDTVAEDAKLLLKKTQSTG</sequence>
<dbReference type="PANTHER" id="PTHR32341">
    <property type="entry name" value="INTERFERON-INDUCIBLE GTPASE"/>
    <property type="match status" value="1"/>
</dbReference>
<dbReference type="KEGG" id="oaa:100085049"/>
<evidence type="ECO:0000313" key="6">
    <source>
        <dbReference type="Ensembl" id="ENSOANP00000002888.2"/>
    </source>
</evidence>
<protein>
    <recommendedName>
        <fullName evidence="5">IRG-type G domain-containing protein</fullName>
    </recommendedName>
</protein>
<dbReference type="PROSITE" id="PS51716">
    <property type="entry name" value="G_IRG"/>
    <property type="match status" value="1"/>
</dbReference>
<dbReference type="RefSeq" id="XP_028911601.1">
    <property type="nucleotide sequence ID" value="XM_029055768.2"/>
</dbReference>
<keyword evidence="7" id="KW-1185">Reference proteome</keyword>
<dbReference type="PANTHER" id="PTHR32341:SF13">
    <property type="entry name" value="GTP-BINDING PROTEIN"/>
    <property type="match status" value="1"/>
</dbReference>
<dbReference type="GO" id="GO:0016020">
    <property type="term" value="C:membrane"/>
    <property type="evidence" value="ECO:0007669"/>
    <property type="project" value="InterPro"/>
</dbReference>
<dbReference type="Gene3D" id="3.40.50.300">
    <property type="entry name" value="P-loop containing nucleotide triphosphate hydrolases"/>
    <property type="match status" value="1"/>
</dbReference>
<dbReference type="InterPro" id="IPR027417">
    <property type="entry name" value="P-loop_NTPase"/>
</dbReference>
<dbReference type="Proteomes" id="UP000002279">
    <property type="component" value="Chromosome X5"/>
</dbReference>
<dbReference type="InterPro" id="IPR051515">
    <property type="entry name" value="IRG"/>
</dbReference>
<organism evidence="6 7">
    <name type="scientific">Ornithorhynchus anatinus</name>
    <name type="common">Duckbill platypus</name>
    <dbReference type="NCBI Taxonomy" id="9258"/>
    <lineage>
        <taxon>Eukaryota</taxon>
        <taxon>Metazoa</taxon>
        <taxon>Chordata</taxon>
        <taxon>Craniata</taxon>
        <taxon>Vertebrata</taxon>
        <taxon>Euteleostomi</taxon>
        <taxon>Mammalia</taxon>
        <taxon>Monotremata</taxon>
        <taxon>Ornithorhynchidae</taxon>
        <taxon>Ornithorhynchus</taxon>
    </lineage>
</organism>
<dbReference type="InterPro" id="IPR007743">
    <property type="entry name" value="Immunity-related_GTPase-like"/>
</dbReference>
<reference evidence="6 7" key="1">
    <citation type="journal article" date="2008" name="Nature">
        <title>Genome analysis of the platypus reveals unique signatures of evolution.</title>
        <authorList>
            <person name="Warren W.C."/>
            <person name="Hillier L.W."/>
            <person name="Marshall Graves J.A."/>
            <person name="Birney E."/>
            <person name="Ponting C.P."/>
            <person name="Grutzner F."/>
            <person name="Belov K."/>
            <person name="Miller W."/>
            <person name="Clarke L."/>
            <person name="Chinwalla A.T."/>
            <person name="Yang S.P."/>
            <person name="Heger A."/>
            <person name="Locke D.P."/>
            <person name="Miethke P."/>
            <person name="Waters P.D."/>
            <person name="Veyrunes F."/>
            <person name="Fulton L."/>
            <person name="Fulton B."/>
            <person name="Graves T."/>
            <person name="Wallis J."/>
            <person name="Puente X.S."/>
            <person name="Lopez-Otin C."/>
            <person name="Ordonez G.R."/>
            <person name="Eichler E.E."/>
            <person name="Chen L."/>
            <person name="Cheng Z."/>
            <person name="Deakin J.E."/>
            <person name="Alsop A."/>
            <person name="Thompson K."/>
            <person name="Kirby P."/>
            <person name="Papenfuss A.T."/>
            <person name="Wakefield M.J."/>
            <person name="Olender T."/>
            <person name="Lancet D."/>
            <person name="Huttley G.A."/>
            <person name="Smit A.F."/>
            <person name="Pask A."/>
            <person name="Temple-Smith P."/>
            <person name="Batzer M.A."/>
            <person name="Walker J.A."/>
            <person name="Konkel M.K."/>
            <person name="Harris R.S."/>
            <person name="Whittington C.M."/>
            <person name="Wong E.S."/>
            <person name="Gemmell N.J."/>
            <person name="Buschiazzo E."/>
            <person name="Vargas Jentzsch I.M."/>
            <person name="Merkel A."/>
            <person name="Schmitz J."/>
            <person name="Zemann A."/>
            <person name="Churakov G."/>
            <person name="Kriegs J.O."/>
            <person name="Brosius J."/>
            <person name="Murchison E.P."/>
            <person name="Sachidanandam R."/>
            <person name="Smith C."/>
            <person name="Hannon G.J."/>
            <person name="Tsend-Ayush E."/>
            <person name="McMillan D."/>
            <person name="Attenborough R."/>
            <person name="Rens W."/>
            <person name="Ferguson-Smith M."/>
            <person name="Lefevre C.M."/>
            <person name="Sharp J.A."/>
            <person name="Nicholas K.R."/>
            <person name="Ray D.A."/>
            <person name="Kube M."/>
            <person name="Reinhardt R."/>
            <person name="Pringle T.H."/>
            <person name="Taylor J."/>
            <person name="Jones R.C."/>
            <person name="Nixon B."/>
            <person name="Dacheux J.L."/>
            <person name="Niwa H."/>
            <person name="Sekita Y."/>
            <person name="Huang X."/>
            <person name="Stark A."/>
            <person name="Kheradpour P."/>
            <person name="Kellis M."/>
            <person name="Flicek P."/>
            <person name="Chen Y."/>
            <person name="Webber C."/>
            <person name="Hardison R."/>
            <person name="Nelson J."/>
            <person name="Hallsworth-Pepin K."/>
            <person name="Delehaunty K."/>
            <person name="Markovic C."/>
            <person name="Minx P."/>
            <person name="Feng Y."/>
            <person name="Kremitzki C."/>
            <person name="Mitreva M."/>
            <person name="Glasscock J."/>
            <person name="Wylie T."/>
            <person name="Wohldmann P."/>
            <person name="Thiru P."/>
            <person name="Nhan M.N."/>
            <person name="Pohl C.S."/>
            <person name="Smith S.M."/>
            <person name="Hou S."/>
            <person name="Nefedov M."/>
            <person name="de Jong P.J."/>
            <person name="Renfree M.B."/>
            <person name="Mardis E.R."/>
            <person name="Wilson R.K."/>
        </authorList>
    </citation>
    <scope>NUCLEOTIDE SEQUENCE [LARGE SCALE GENOMIC DNA]</scope>
    <source>
        <strain evidence="6 7">Glennie</strain>
    </source>
</reference>
<evidence type="ECO:0000259" key="5">
    <source>
        <dbReference type="PROSITE" id="PS51716"/>
    </source>
</evidence>
<dbReference type="OMA" id="KECLRAP"/>
<proteinExistence type="inferred from homology"/>
<dbReference type="AlphaFoldDB" id="F7GBL8"/>
<dbReference type="eggNOG" id="ENOG502QS9R">
    <property type="taxonomic scope" value="Eukaryota"/>
</dbReference>
<dbReference type="SUPFAM" id="SSF52540">
    <property type="entry name" value="P-loop containing nucleoside triphosphate hydrolases"/>
    <property type="match status" value="1"/>
</dbReference>
<evidence type="ECO:0000313" key="7">
    <source>
        <dbReference type="Proteomes" id="UP000002279"/>
    </source>
</evidence>
<evidence type="ECO:0000256" key="2">
    <source>
        <dbReference type="ARBA" id="ARBA00022741"/>
    </source>
</evidence>
<dbReference type="Pfam" id="PF05049">
    <property type="entry name" value="IIGP"/>
    <property type="match status" value="1"/>
</dbReference>
<reference evidence="6" key="2">
    <citation type="submission" date="2025-08" db="UniProtKB">
        <authorList>
            <consortium name="Ensembl"/>
        </authorList>
    </citation>
    <scope>IDENTIFICATION</scope>
    <source>
        <strain evidence="6">Glennie</strain>
    </source>
</reference>
<keyword evidence="2" id="KW-0547">Nucleotide-binding</keyword>
<evidence type="ECO:0000256" key="1">
    <source>
        <dbReference type="ARBA" id="ARBA00005429"/>
    </source>
</evidence>
<dbReference type="GO" id="GO:0005525">
    <property type="term" value="F:GTP binding"/>
    <property type="evidence" value="ECO:0007669"/>
    <property type="project" value="UniProtKB-KW"/>
</dbReference>
<comment type="similarity">
    <text evidence="1">Belongs to the TRAFAC class dynamin-like GTPase superfamily. IRG family.</text>
</comment>
<keyword evidence="4" id="KW-0342">GTP-binding</keyword>
<dbReference type="InParanoid" id="F7GBL8"/>
<dbReference type="GO" id="GO:0003924">
    <property type="term" value="F:GTPase activity"/>
    <property type="evidence" value="ECO:0000318"/>
    <property type="project" value="GO_Central"/>
</dbReference>
<dbReference type="Ensembl" id="ENSOANT00000002889.2">
    <property type="protein sequence ID" value="ENSOANP00000002888.2"/>
    <property type="gene ID" value="ENSOANG00000001821.2"/>
</dbReference>
<name>F7GBL8_ORNAN</name>
<evidence type="ECO:0000256" key="3">
    <source>
        <dbReference type="ARBA" id="ARBA00022801"/>
    </source>
</evidence>